<evidence type="ECO:0000313" key="1">
    <source>
        <dbReference type="EMBL" id="QGY44727.1"/>
    </source>
</evidence>
<dbReference type="KEGG" id="mcos:GM418_13935"/>
<accession>A0A6I6JX48</accession>
<reference evidence="1 2" key="1">
    <citation type="submission" date="2019-11" db="EMBL/GenBank/DDBJ databases">
        <authorList>
            <person name="Zheng R.K."/>
            <person name="Sun C.M."/>
        </authorList>
    </citation>
    <scope>NUCLEOTIDE SEQUENCE [LARGE SCALE GENOMIC DNA]</scope>
    <source>
        <strain evidence="1 2">WC007</strain>
    </source>
</reference>
<dbReference type="AlphaFoldDB" id="A0A6I6JX48"/>
<organism evidence="1 2">
    <name type="scientific">Maribellus comscasis</name>
    <dbReference type="NCBI Taxonomy" id="2681766"/>
    <lineage>
        <taxon>Bacteria</taxon>
        <taxon>Pseudomonadati</taxon>
        <taxon>Bacteroidota</taxon>
        <taxon>Bacteroidia</taxon>
        <taxon>Marinilabiliales</taxon>
        <taxon>Prolixibacteraceae</taxon>
        <taxon>Maribellus</taxon>
    </lineage>
</organism>
<dbReference type="RefSeq" id="WP_158867312.1">
    <property type="nucleotide sequence ID" value="NZ_CP046401.1"/>
</dbReference>
<proteinExistence type="predicted"/>
<sequence>MKAFLIIIFGLISLVGNCQVPDMNDPEKFPYQVNEWFVDSINNKPINFYLNNTDIDKYSKLFYQGKFAVSDDDLTFAFLDSVLTTNQETKDFYLFVFNCVLRITDGALSEYIGQDCRAYLEKYPCDFIKIKNNKLYSDNYEKWIGFAAFEYYFDENPIEKTNQTFEIIKQNLERNCAPQSSELENIRLKIIEHIKENE</sequence>
<gene>
    <name evidence="1" type="ORF">GM418_13935</name>
</gene>
<evidence type="ECO:0000313" key="2">
    <source>
        <dbReference type="Proteomes" id="UP000428260"/>
    </source>
</evidence>
<dbReference type="EMBL" id="CP046401">
    <property type="protein sequence ID" value="QGY44727.1"/>
    <property type="molecule type" value="Genomic_DNA"/>
</dbReference>
<dbReference type="Proteomes" id="UP000428260">
    <property type="component" value="Chromosome"/>
</dbReference>
<name>A0A6I6JX48_9BACT</name>
<keyword evidence="2" id="KW-1185">Reference proteome</keyword>
<protein>
    <submittedName>
        <fullName evidence="1">Uncharacterized protein</fullName>
    </submittedName>
</protein>